<comment type="caution">
    <text evidence="9">The sequence shown here is derived from an EMBL/GenBank/DDBJ whole genome shotgun (WGS) entry which is preliminary data.</text>
</comment>
<evidence type="ECO:0000256" key="4">
    <source>
        <dbReference type="ARBA" id="ARBA00022692"/>
    </source>
</evidence>
<dbReference type="SUPFAM" id="SSF161098">
    <property type="entry name" value="MetI-like"/>
    <property type="match status" value="1"/>
</dbReference>
<evidence type="ECO:0000313" key="10">
    <source>
        <dbReference type="Proteomes" id="UP000094580"/>
    </source>
</evidence>
<protein>
    <recommendedName>
        <fullName evidence="8">ABC transmembrane type-1 domain-containing protein</fullName>
    </recommendedName>
</protein>
<feature type="domain" description="ABC transmembrane type-1" evidence="8">
    <location>
        <begin position="80"/>
        <end position="282"/>
    </location>
</feature>
<dbReference type="PANTHER" id="PTHR30465">
    <property type="entry name" value="INNER MEMBRANE ABC TRANSPORTER"/>
    <property type="match status" value="1"/>
</dbReference>
<evidence type="ECO:0000313" key="9">
    <source>
        <dbReference type="EMBL" id="ODG93394.1"/>
    </source>
</evidence>
<dbReference type="InterPro" id="IPR000515">
    <property type="entry name" value="MetI-like"/>
</dbReference>
<dbReference type="Proteomes" id="UP000094580">
    <property type="component" value="Unassembled WGS sequence"/>
</dbReference>
<keyword evidence="4 7" id="KW-0812">Transmembrane</keyword>
<sequence length="292" mass="33924">MSIRFYLWKKFYQLLFTIILIGIIVAFSASLHTSKADLFHSVLEQIKTFGHSFLHLNEMTIQIGIFSKQTPLWSYLVEPFTYSFIILSSSFICTFTLGILFSYVTYLLTPKMQRVVKEGLFLLQSIPDVIFIFAVQLFIIWLYKKTNILIVDPVAGLKKVYVLPILVVSILPGIMLFQMTFLAIEEESKKTYVEFAKAKGLSNGWILFKHILRNVVVTLFSHSHFLFWLLVSNLLIVEYLFNIHGFFHLLYTTLKTPDVFYVCLLTLFFPFFIIETIFNVVAIKLTGKEQSE</sequence>
<dbReference type="Gene3D" id="1.10.3720.10">
    <property type="entry name" value="MetI-like"/>
    <property type="match status" value="1"/>
</dbReference>
<keyword evidence="2 7" id="KW-0813">Transport</keyword>
<dbReference type="RefSeq" id="WP_069032470.1">
    <property type="nucleotide sequence ID" value="NZ_MDKC01000002.1"/>
</dbReference>
<feature type="transmembrane region" description="Helical" evidence="7">
    <location>
        <begin position="80"/>
        <end position="108"/>
    </location>
</feature>
<accession>A0ABX2ZVJ5</accession>
<feature type="transmembrane region" description="Helical" evidence="7">
    <location>
        <begin position="120"/>
        <end position="141"/>
    </location>
</feature>
<proteinExistence type="inferred from homology"/>
<evidence type="ECO:0000259" key="8">
    <source>
        <dbReference type="PROSITE" id="PS50928"/>
    </source>
</evidence>
<feature type="transmembrane region" description="Helical" evidence="7">
    <location>
        <begin position="225"/>
        <end position="247"/>
    </location>
</feature>
<evidence type="ECO:0000256" key="7">
    <source>
        <dbReference type="RuleBase" id="RU363032"/>
    </source>
</evidence>
<evidence type="ECO:0000256" key="1">
    <source>
        <dbReference type="ARBA" id="ARBA00004651"/>
    </source>
</evidence>
<keyword evidence="5 7" id="KW-1133">Transmembrane helix</keyword>
<dbReference type="PROSITE" id="PS50928">
    <property type="entry name" value="ABC_TM1"/>
    <property type="match status" value="1"/>
</dbReference>
<dbReference type="Pfam" id="PF00528">
    <property type="entry name" value="BPD_transp_1"/>
    <property type="match status" value="1"/>
</dbReference>
<feature type="transmembrane region" description="Helical" evidence="7">
    <location>
        <begin position="12"/>
        <end position="31"/>
    </location>
</feature>
<organism evidence="9 10">
    <name type="scientific">Gottfriedia luciferensis</name>
    <dbReference type="NCBI Taxonomy" id="178774"/>
    <lineage>
        <taxon>Bacteria</taxon>
        <taxon>Bacillati</taxon>
        <taxon>Bacillota</taxon>
        <taxon>Bacilli</taxon>
        <taxon>Bacillales</taxon>
        <taxon>Bacillaceae</taxon>
        <taxon>Gottfriedia</taxon>
    </lineage>
</organism>
<dbReference type="InterPro" id="IPR035906">
    <property type="entry name" value="MetI-like_sf"/>
</dbReference>
<keyword evidence="6 7" id="KW-0472">Membrane</keyword>
<gene>
    <name evidence="9" type="ORF">BED47_03645</name>
</gene>
<comment type="similarity">
    <text evidence="7">Belongs to the binding-protein-dependent transport system permease family.</text>
</comment>
<evidence type="ECO:0000256" key="5">
    <source>
        <dbReference type="ARBA" id="ARBA00022989"/>
    </source>
</evidence>
<feature type="transmembrane region" description="Helical" evidence="7">
    <location>
        <begin position="259"/>
        <end position="283"/>
    </location>
</feature>
<comment type="subcellular location">
    <subcellularLocation>
        <location evidence="1 7">Cell membrane</location>
        <topology evidence="1 7">Multi-pass membrane protein</topology>
    </subcellularLocation>
</comment>
<name>A0ABX2ZVJ5_9BACI</name>
<reference evidence="9 10" key="1">
    <citation type="submission" date="2016-07" db="EMBL/GenBank/DDBJ databases">
        <authorList>
            <person name="Townsley L."/>
            <person name="Shank E.A."/>
        </authorList>
    </citation>
    <scope>NUCLEOTIDE SEQUENCE [LARGE SCALE GENOMIC DNA]</scope>
    <source>
        <strain evidence="9 10">CH01</strain>
    </source>
</reference>
<evidence type="ECO:0000256" key="6">
    <source>
        <dbReference type="ARBA" id="ARBA00023136"/>
    </source>
</evidence>
<dbReference type="PANTHER" id="PTHR30465:SF44">
    <property type="entry name" value="ABC-TYPE DIPEPTIDE_OLIGOPEPTIDE TRANSPORT SYSTEM, PERMEASE COMPONENT"/>
    <property type="match status" value="1"/>
</dbReference>
<dbReference type="EMBL" id="MDKC01000002">
    <property type="protein sequence ID" value="ODG93394.1"/>
    <property type="molecule type" value="Genomic_DNA"/>
</dbReference>
<feature type="transmembrane region" description="Helical" evidence="7">
    <location>
        <begin position="161"/>
        <end position="184"/>
    </location>
</feature>
<keyword evidence="10" id="KW-1185">Reference proteome</keyword>
<evidence type="ECO:0000256" key="3">
    <source>
        <dbReference type="ARBA" id="ARBA00022475"/>
    </source>
</evidence>
<keyword evidence="3" id="KW-1003">Cell membrane</keyword>
<evidence type="ECO:0000256" key="2">
    <source>
        <dbReference type="ARBA" id="ARBA00022448"/>
    </source>
</evidence>
<dbReference type="CDD" id="cd06261">
    <property type="entry name" value="TM_PBP2"/>
    <property type="match status" value="1"/>
</dbReference>